<dbReference type="InterPro" id="IPR024087">
    <property type="entry name" value="Creatininase-like_sf"/>
</dbReference>
<proteinExistence type="predicted"/>
<evidence type="ECO:0008006" key="2">
    <source>
        <dbReference type="Google" id="ProtNLM"/>
    </source>
</evidence>
<dbReference type="EMBL" id="UINC01188520">
    <property type="protein sequence ID" value="SVE01776.1"/>
    <property type="molecule type" value="Genomic_DNA"/>
</dbReference>
<dbReference type="AlphaFoldDB" id="A0A383A1I8"/>
<organism evidence="1">
    <name type="scientific">marine metagenome</name>
    <dbReference type="NCBI Taxonomy" id="408172"/>
    <lineage>
        <taxon>unclassified sequences</taxon>
        <taxon>metagenomes</taxon>
        <taxon>ecological metagenomes</taxon>
    </lineage>
</organism>
<accession>A0A383A1I8</accession>
<gene>
    <name evidence="1" type="ORF">METZ01_LOCUS454630</name>
</gene>
<sequence>MTVLFEEMTREQINAVAPGAIAVWPTTATQQRGPHMAVGTDTLLTTVARRAADAIAAEVPVVITPRLGLLTISTGC</sequence>
<dbReference type="InterPro" id="IPR003785">
    <property type="entry name" value="Creatininase/forma_Hydrolase"/>
</dbReference>
<protein>
    <recommendedName>
        <fullName evidence="2">Creatininase</fullName>
    </recommendedName>
</protein>
<dbReference type="Pfam" id="PF02633">
    <property type="entry name" value="Creatininase"/>
    <property type="match status" value="1"/>
</dbReference>
<name>A0A383A1I8_9ZZZZ</name>
<dbReference type="SUPFAM" id="SSF102215">
    <property type="entry name" value="Creatininase"/>
    <property type="match status" value="1"/>
</dbReference>
<evidence type="ECO:0000313" key="1">
    <source>
        <dbReference type="EMBL" id="SVE01776.1"/>
    </source>
</evidence>
<dbReference type="Gene3D" id="3.40.50.10310">
    <property type="entry name" value="Creatininase"/>
    <property type="match status" value="1"/>
</dbReference>
<reference evidence="1" key="1">
    <citation type="submission" date="2018-05" db="EMBL/GenBank/DDBJ databases">
        <authorList>
            <person name="Lanie J.A."/>
            <person name="Ng W.-L."/>
            <person name="Kazmierczak K.M."/>
            <person name="Andrzejewski T.M."/>
            <person name="Davidsen T.M."/>
            <person name="Wayne K.J."/>
            <person name="Tettelin H."/>
            <person name="Glass J.I."/>
            <person name="Rusch D."/>
            <person name="Podicherti R."/>
            <person name="Tsui H.-C.T."/>
            <person name="Winkler M.E."/>
        </authorList>
    </citation>
    <scope>NUCLEOTIDE SEQUENCE</scope>
</reference>